<feature type="compositionally biased region" description="Basic and acidic residues" evidence="1">
    <location>
        <begin position="593"/>
        <end position="613"/>
    </location>
</feature>
<feature type="compositionally biased region" description="Acidic residues" evidence="1">
    <location>
        <begin position="770"/>
        <end position="782"/>
    </location>
</feature>
<dbReference type="Proteomes" id="UP001175226">
    <property type="component" value="Unassembled WGS sequence"/>
</dbReference>
<comment type="caution">
    <text evidence="2">The sequence shown here is derived from an EMBL/GenBank/DDBJ whole genome shotgun (WGS) entry which is preliminary data.</text>
</comment>
<feature type="region of interest" description="Disordered" evidence="1">
    <location>
        <begin position="452"/>
        <end position="628"/>
    </location>
</feature>
<protein>
    <submittedName>
        <fullName evidence="2">Uncharacterized protein</fullName>
    </submittedName>
</protein>
<dbReference type="EMBL" id="JAUEPT010000447">
    <property type="protein sequence ID" value="KAK0421584.1"/>
    <property type="molecule type" value="Genomic_DNA"/>
</dbReference>
<evidence type="ECO:0000313" key="2">
    <source>
        <dbReference type="EMBL" id="KAK0421584.1"/>
    </source>
</evidence>
<feature type="region of interest" description="Disordered" evidence="1">
    <location>
        <begin position="768"/>
        <end position="797"/>
    </location>
</feature>
<sequence>MANIGDRIAFDAVGDLKINTDNCSFTGTEPLSSDTKTLFLLYFWRPFSFAPSIPLRFHQCSTLVKLSYERLTRRLREMAEPSTVKDTAALQHGALSTYEAAAALLQHKAGFAPDNRTPHAVDEWISDAYVQWALCDEFWKPAEIKKKVWNDLEYAVLEKVARVDQDDVSWAASDFNELALRAQDYGLRVRPIPLELRTPSHSPRRKASPLPPLPKQQTPPPPSSKQRSSAPVTPRRAANKPTPNLDVPVHKLKLTAPSPDTSTSKAQVPAKTASSARVQAAPKPSVPKPSTSSVNVAKPPVPIPAKPSGQQAAPLQKTATPRPVNSGTAQASNATSPSSQTVPKKLASSMKQKLLALPSGATTSVPSQTGVDNSGWGSPAWSPISLTNSLPPSPTENFVSFPKDFTSPLHKKSDQQLKIRSSIQYYAFGSVCEIFIFAPSCLPDRSRIIPGPDLSLQDEDEEEERVQEDLVQGEQVPGTDGEDGNFQGPVDDVPTPLMDVDKGEGQQSDEDSSPPPTQSRRKTHRISFVFNDVTGDFEEPHPTIFLPRRPAPQEQNPRRSTRPHTSPVNQDAAYLKMTQGSKSDLKKKKKDAKGKERATGEATSRKQYTETKKAPQLGGGFGEKVPPSAKQVKNGIESIGVLKVDKDFGNFVEVDGRYWNKDVAPRRGSHCRKMLTHTVICVRCHYAKQPCKVDGESSLNLVSHYRPKGYNAINTFESALNAIEINNAAISSIAQQFLAGLNVSAHTESIRVQMSRLRECLNPVEKVVEGEDNGDEDVEDVAEGVAGPSKKRKAKSG</sequence>
<feature type="compositionally biased region" description="Pro residues" evidence="1">
    <location>
        <begin position="209"/>
        <end position="223"/>
    </location>
</feature>
<feature type="compositionally biased region" description="Low complexity" evidence="1">
    <location>
        <begin position="288"/>
        <end position="298"/>
    </location>
</feature>
<feature type="compositionally biased region" description="Polar residues" evidence="1">
    <location>
        <begin position="258"/>
        <end position="277"/>
    </location>
</feature>
<dbReference type="AlphaFoldDB" id="A0AA39IEI3"/>
<keyword evidence="3" id="KW-1185">Reference proteome</keyword>
<feature type="compositionally biased region" description="Polar residues" evidence="1">
    <location>
        <begin position="308"/>
        <end position="342"/>
    </location>
</feature>
<feature type="region of interest" description="Disordered" evidence="1">
    <location>
        <begin position="196"/>
        <end position="348"/>
    </location>
</feature>
<gene>
    <name evidence="2" type="ORF">EV421DRAFT_1747224</name>
</gene>
<evidence type="ECO:0000313" key="3">
    <source>
        <dbReference type="Proteomes" id="UP001175226"/>
    </source>
</evidence>
<name>A0AA39IEI3_9AGAR</name>
<organism evidence="2 3">
    <name type="scientific">Armillaria borealis</name>
    <dbReference type="NCBI Taxonomy" id="47425"/>
    <lineage>
        <taxon>Eukaryota</taxon>
        <taxon>Fungi</taxon>
        <taxon>Dikarya</taxon>
        <taxon>Basidiomycota</taxon>
        <taxon>Agaricomycotina</taxon>
        <taxon>Agaricomycetes</taxon>
        <taxon>Agaricomycetidae</taxon>
        <taxon>Agaricales</taxon>
        <taxon>Marasmiineae</taxon>
        <taxon>Physalacriaceae</taxon>
        <taxon>Armillaria</taxon>
    </lineage>
</organism>
<proteinExistence type="predicted"/>
<evidence type="ECO:0000256" key="1">
    <source>
        <dbReference type="SAM" id="MobiDB-lite"/>
    </source>
</evidence>
<feature type="compositionally biased region" description="Acidic residues" evidence="1">
    <location>
        <begin position="456"/>
        <end position="466"/>
    </location>
</feature>
<accession>A0AA39IEI3</accession>
<reference evidence="2" key="1">
    <citation type="submission" date="2023-06" db="EMBL/GenBank/DDBJ databases">
        <authorList>
            <consortium name="Lawrence Berkeley National Laboratory"/>
            <person name="Ahrendt S."/>
            <person name="Sahu N."/>
            <person name="Indic B."/>
            <person name="Wong-Bajracharya J."/>
            <person name="Merenyi Z."/>
            <person name="Ke H.-M."/>
            <person name="Monk M."/>
            <person name="Kocsube S."/>
            <person name="Drula E."/>
            <person name="Lipzen A."/>
            <person name="Balint B."/>
            <person name="Henrissat B."/>
            <person name="Andreopoulos B."/>
            <person name="Martin F.M."/>
            <person name="Harder C.B."/>
            <person name="Rigling D."/>
            <person name="Ford K.L."/>
            <person name="Foster G.D."/>
            <person name="Pangilinan J."/>
            <person name="Papanicolaou A."/>
            <person name="Barry K."/>
            <person name="LaButti K."/>
            <person name="Viragh M."/>
            <person name="Koriabine M."/>
            <person name="Yan M."/>
            <person name="Riley R."/>
            <person name="Champramary S."/>
            <person name="Plett K.L."/>
            <person name="Tsai I.J."/>
            <person name="Slot J."/>
            <person name="Sipos G."/>
            <person name="Plett J."/>
            <person name="Nagy L.G."/>
            <person name="Grigoriev I.V."/>
        </authorList>
    </citation>
    <scope>NUCLEOTIDE SEQUENCE</scope>
    <source>
        <strain evidence="2">FPL87.14</strain>
    </source>
</reference>